<sequence length="104" mass="11097">MGDCLFFFNLNSHSLVVVAPQTVNESNEAMQAIQAAAECGAAPRSHNVQQSTGDFEGGSESSVKDLLEIILMEIIELKGTQPQEIAALHKCLVKIEEGVAQVLG</sequence>
<dbReference type="EMBL" id="JANPWB010000010">
    <property type="protein sequence ID" value="KAJ1141271.1"/>
    <property type="molecule type" value="Genomic_DNA"/>
</dbReference>
<comment type="caution">
    <text evidence="1">The sequence shown here is derived from an EMBL/GenBank/DDBJ whole genome shotgun (WGS) entry which is preliminary data.</text>
</comment>
<keyword evidence="2" id="KW-1185">Reference proteome</keyword>
<dbReference type="AlphaFoldDB" id="A0AAV7QLA6"/>
<evidence type="ECO:0000313" key="1">
    <source>
        <dbReference type="EMBL" id="KAJ1141271.1"/>
    </source>
</evidence>
<dbReference type="Proteomes" id="UP001066276">
    <property type="component" value="Chromosome 6"/>
</dbReference>
<proteinExistence type="predicted"/>
<reference evidence="1" key="1">
    <citation type="journal article" date="2022" name="bioRxiv">
        <title>Sequencing and chromosome-scale assembly of the giantPleurodeles waltlgenome.</title>
        <authorList>
            <person name="Brown T."/>
            <person name="Elewa A."/>
            <person name="Iarovenko S."/>
            <person name="Subramanian E."/>
            <person name="Araus A.J."/>
            <person name="Petzold A."/>
            <person name="Susuki M."/>
            <person name="Suzuki K.-i.T."/>
            <person name="Hayashi T."/>
            <person name="Toyoda A."/>
            <person name="Oliveira C."/>
            <person name="Osipova E."/>
            <person name="Leigh N.D."/>
            <person name="Simon A."/>
            <person name="Yun M.H."/>
        </authorList>
    </citation>
    <scope>NUCLEOTIDE SEQUENCE</scope>
    <source>
        <strain evidence="1">20211129_DDA</strain>
        <tissue evidence="1">Liver</tissue>
    </source>
</reference>
<gene>
    <name evidence="1" type="ORF">NDU88_007605</name>
</gene>
<accession>A0AAV7QLA6</accession>
<organism evidence="1 2">
    <name type="scientific">Pleurodeles waltl</name>
    <name type="common">Iberian ribbed newt</name>
    <dbReference type="NCBI Taxonomy" id="8319"/>
    <lineage>
        <taxon>Eukaryota</taxon>
        <taxon>Metazoa</taxon>
        <taxon>Chordata</taxon>
        <taxon>Craniata</taxon>
        <taxon>Vertebrata</taxon>
        <taxon>Euteleostomi</taxon>
        <taxon>Amphibia</taxon>
        <taxon>Batrachia</taxon>
        <taxon>Caudata</taxon>
        <taxon>Salamandroidea</taxon>
        <taxon>Salamandridae</taxon>
        <taxon>Pleurodelinae</taxon>
        <taxon>Pleurodeles</taxon>
    </lineage>
</organism>
<name>A0AAV7QLA6_PLEWA</name>
<protein>
    <submittedName>
        <fullName evidence="1">Uncharacterized protein</fullName>
    </submittedName>
</protein>
<evidence type="ECO:0000313" key="2">
    <source>
        <dbReference type="Proteomes" id="UP001066276"/>
    </source>
</evidence>